<feature type="binding site" evidence="10">
    <location>
        <position position="116"/>
    </location>
    <ligand>
        <name>Mn(2+)</name>
        <dbReference type="ChEBI" id="CHEBI:29035"/>
    </ligand>
</feature>
<protein>
    <recommendedName>
        <fullName evidence="3 10">Isopentenyl-diphosphate Delta-isomerase</fullName>
        <shortName evidence="10">IPP isomerase</shortName>
        <ecNumber evidence="3 10">5.3.3.2</ecNumber>
    </recommendedName>
    <alternativeName>
        <fullName evidence="10">IPP:DMAPP isomerase</fullName>
    </alternativeName>
    <alternativeName>
        <fullName evidence="10">Isopentenyl pyrophosphate isomerase</fullName>
    </alternativeName>
</protein>
<keyword evidence="5 10" id="KW-0479">Metal-binding</keyword>
<dbReference type="SUPFAM" id="SSF55811">
    <property type="entry name" value="Nudix"/>
    <property type="match status" value="1"/>
</dbReference>
<comment type="cofactor">
    <cofactor evidence="10">
        <name>Mg(2+)</name>
        <dbReference type="ChEBI" id="CHEBI:18420"/>
    </cofactor>
    <text evidence="10">Binds 1 Mg(2+) ion per subunit. The magnesium ion binds only when substrate is bound.</text>
</comment>
<dbReference type="CDD" id="cd02885">
    <property type="entry name" value="NUDIX_IPP_Isomerase"/>
    <property type="match status" value="1"/>
</dbReference>
<evidence type="ECO:0000256" key="2">
    <source>
        <dbReference type="ARBA" id="ARBA00007579"/>
    </source>
</evidence>
<evidence type="ECO:0000256" key="3">
    <source>
        <dbReference type="ARBA" id="ARBA00012057"/>
    </source>
</evidence>
<dbReference type="NCBIfam" id="NF002995">
    <property type="entry name" value="PRK03759.1"/>
    <property type="match status" value="1"/>
</dbReference>
<dbReference type="PROSITE" id="PS51462">
    <property type="entry name" value="NUDIX"/>
    <property type="match status" value="1"/>
</dbReference>
<comment type="similarity">
    <text evidence="2 10">Belongs to the IPP isomerase type 1 family.</text>
</comment>
<comment type="pathway">
    <text evidence="1 10">Isoprenoid biosynthesis; dimethylallyl diphosphate biosynthesis; dimethylallyl diphosphate from isopentenyl diphosphate: step 1/1.</text>
</comment>
<dbReference type="InterPro" id="IPR000086">
    <property type="entry name" value="NUDIX_hydrolase_dom"/>
</dbReference>
<dbReference type="Proteomes" id="UP000215771">
    <property type="component" value="Unassembled WGS sequence"/>
</dbReference>
<dbReference type="RefSeq" id="WP_095275482.1">
    <property type="nucleotide sequence ID" value="NZ_CP047655.1"/>
</dbReference>
<dbReference type="FunFam" id="3.90.79.10:FF:000009">
    <property type="entry name" value="Isopentenyl-diphosphate Delta-isomerase"/>
    <property type="match status" value="1"/>
</dbReference>
<dbReference type="UniPathway" id="UPA00059">
    <property type="reaction ID" value="UER00104"/>
</dbReference>
<dbReference type="HAMAP" id="MF_00202">
    <property type="entry name" value="Idi"/>
    <property type="match status" value="1"/>
</dbReference>
<dbReference type="PANTHER" id="PTHR10885:SF0">
    <property type="entry name" value="ISOPENTENYL-DIPHOSPHATE DELTA-ISOMERASE"/>
    <property type="match status" value="1"/>
</dbReference>
<accession>A0A269PFX6</accession>
<evidence type="ECO:0000256" key="5">
    <source>
        <dbReference type="ARBA" id="ARBA00022723"/>
    </source>
</evidence>
<evidence type="ECO:0000256" key="6">
    <source>
        <dbReference type="ARBA" id="ARBA00022842"/>
    </source>
</evidence>
<feature type="active site" evidence="10 11">
    <location>
        <position position="116"/>
    </location>
</feature>
<feature type="binding site" evidence="10">
    <location>
        <position position="114"/>
    </location>
    <ligand>
        <name>Mn(2+)</name>
        <dbReference type="ChEBI" id="CHEBI:29035"/>
    </ligand>
</feature>
<dbReference type="GO" id="GO:0050992">
    <property type="term" value="P:dimethylallyl diphosphate biosynthetic process"/>
    <property type="evidence" value="ECO:0007669"/>
    <property type="project" value="UniProtKB-UniRule"/>
</dbReference>
<dbReference type="InterPro" id="IPR011876">
    <property type="entry name" value="IsopentenylPP_isomerase_typ1"/>
</dbReference>
<dbReference type="GO" id="GO:0004452">
    <property type="term" value="F:isopentenyl-diphosphate delta-isomerase activity"/>
    <property type="evidence" value="ECO:0007669"/>
    <property type="project" value="UniProtKB-UniRule"/>
</dbReference>
<evidence type="ECO:0000256" key="11">
    <source>
        <dbReference type="PIRSR" id="PIRSR018427-1"/>
    </source>
</evidence>
<reference evidence="13 14" key="1">
    <citation type="submission" date="2017-08" db="EMBL/GenBank/DDBJ databases">
        <authorList>
            <person name="de Groot N.N."/>
        </authorList>
    </citation>
    <scope>NUCLEOTIDE SEQUENCE [LARGE SCALE GENOMIC DNA]</scope>
    <source>
        <strain evidence="13 14">NBT06-6</strain>
    </source>
</reference>
<dbReference type="AlphaFoldDB" id="A0A269PFX6"/>
<dbReference type="GO" id="GO:0046872">
    <property type="term" value="F:metal ion binding"/>
    <property type="evidence" value="ECO:0007669"/>
    <property type="project" value="UniProtKB-KW"/>
</dbReference>
<evidence type="ECO:0000313" key="14">
    <source>
        <dbReference type="Proteomes" id="UP000215771"/>
    </source>
</evidence>
<dbReference type="PANTHER" id="PTHR10885">
    <property type="entry name" value="ISOPENTENYL-DIPHOSPHATE DELTA-ISOMERASE"/>
    <property type="match status" value="1"/>
</dbReference>
<feature type="binding site" evidence="10">
    <location>
        <position position="24"/>
    </location>
    <ligand>
        <name>Mn(2+)</name>
        <dbReference type="ChEBI" id="CHEBI:29035"/>
    </ligand>
</feature>
<dbReference type="EC" id="5.3.3.2" evidence="3 10"/>
<evidence type="ECO:0000256" key="9">
    <source>
        <dbReference type="ARBA" id="ARBA00023235"/>
    </source>
</evidence>
<proteinExistence type="inferred from homology"/>
<evidence type="ECO:0000256" key="7">
    <source>
        <dbReference type="ARBA" id="ARBA00023211"/>
    </source>
</evidence>
<dbReference type="NCBIfam" id="TIGR02150">
    <property type="entry name" value="IPP_isom_1"/>
    <property type="match status" value="1"/>
</dbReference>
<keyword evidence="8 10" id="KW-0414">Isoprene biosynthesis</keyword>
<feature type="domain" description="Nudix hydrolase" evidence="12">
    <location>
        <begin position="29"/>
        <end position="166"/>
    </location>
</feature>
<evidence type="ECO:0000256" key="1">
    <source>
        <dbReference type="ARBA" id="ARBA00004826"/>
    </source>
</evidence>
<dbReference type="InterPro" id="IPR056375">
    <property type="entry name" value="Idi_bact"/>
</dbReference>
<name>A0A269PFX6_9CORY</name>
<dbReference type="EMBL" id="NQMQ01000002">
    <property type="protein sequence ID" value="PAJ71016.1"/>
    <property type="molecule type" value="Genomic_DNA"/>
</dbReference>
<feature type="binding site" evidence="10">
    <location>
        <position position="68"/>
    </location>
    <ligand>
        <name>Mn(2+)</name>
        <dbReference type="ChEBI" id="CHEBI:29035"/>
    </ligand>
</feature>
<dbReference type="GO" id="GO:0008299">
    <property type="term" value="P:isoprenoid biosynthetic process"/>
    <property type="evidence" value="ECO:0007669"/>
    <property type="project" value="UniProtKB-UniRule"/>
</dbReference>
<evidence type="ECO:0000256" key="8">
    <source>
        <dbReference type="ARBA" id="ARBA00023229"/>
    </source>
</evidence>
<dbReference type="Gene3D" id="3.90.79.10">
    <property type="entry name" value="Nucleoside Triphosphate Pyrophosphohydrolase"/>
    <property type="match status" value="1"/>
</dbReference>
<feature type="binding site" evidence="10">
    <location>
        <position position="86"/>
    </location>
    <ligand>
        <name>Mg(2+)</name>
        <dbReference type="ChEBI" id="CHEBI:18420"/>
    </ligand>
</feature>
<comment type="function">
    <text evidence="10">Catalyzes the 1,3-allylic rearrangement of the homoallylic substrate isopentenyl (IPP) to its highly electrophilic allylic isomer, dimethylallyl diphosphate (DMAPP).</text>
</comment>
<comment type="cofactor">
    <cofactor evidence="10">
        <name>Mn(2+)</name>
        <dbReference type="ChEBI" id="CHEBI:29035"/>
    </cofactor>
    <text evidence="10">Binds 1 Mn(2+) ion per subunit.</text>
</comment>
<evidence type="ECO:0000313" key="13">
    <source>
        <dbReference type="EMBL" id="PAJ71016.1"/>
    </source>
</evidence>
<sequence>MREQVVLVDATRTPIGTADKAMVHTTDTPLHLAFSCWLRNADGEVLLTRRALSKVAWPGVWTNSFCGHPGPGEAVADAVRRRAAEELGIGAIDGLTEILPDFRYRAVDSSGIVENECCPVYVARLAPGAALNANPDEVDSWDWVASEALIRAVDATPFVFSPWLVDELADPRLRRALTEPGSN</sequence>
<evidence type="ECO:0000256" key="4">
    <source>
        <dbReference type="ARBA" id="ARBA00022490"/>
    </source>
</evidence>
<dbReference type="GO" id="GO:0005737">
    <property type="term" value="C:cytoplasm"/>
    <property type="evidence" value="ECO:0007669"/>
    <property type="project" value="UniProtKB-SubCell"/>
</dbReference>
<organism evidence="13 14">
    <name type="scientific">Corynebacterium hadale</name>
    <dbReference type="NCBI Taxonomy" id="2026255"/>
    <lineage>
        <taxon>Bacteria</taxon>
        <taxon>Bacillati</taxon>
        <taxon>Actinomycetota</taxon>
        <taxon>Actinomycetes</taxon>
        <taxon>Mycobacteriales</taxon>
        <taxon>Corynebacteriaceae</taxon>
        <taxon>Corynebacterium</taxon>
    </lineage>
</organism>
<dbReference type="InterPro" id="IPR015797">
    <property type="entry name" value="NUDIX_hydrolase-like_dom_sf"/>
</dbReference>
<keyword evidence="9 10" id="KW-0413">Isomerase</keyword>
<feature type="binding site" evidence="10">
    <location>
        <position position="31"/>
    </location>
    <ligand>
        <name>Mn(2+)</name>
        <dbReference type="ChEBI" id="CHEBI:29035"/>
    </ligand>
</feature>
<dbReference type="Pfam" id="PF00293">
    <property type="entry name" value="NUDIX"/>
    <property type="match status" value="1"/>
</dbReference>
<comment type="catalytic activity">
    <reaction evidence="10">
        <text>isopentenyl diphosphate = dimethylallyl diphosphate</text>
        <dbReference type="Rhea" id="RHEA:23284"/>
        <dbReference type="ChEBI" id="CHEBI:57623"/>
        <dbReference type="ChEBI" id="CHEBI:128769"/>
        <dbReference type="EC" id="5.3.3.2"/>
    </reaction>
</comment>
<gene>
    <name evidence="10" type="primary">idi</name>
    <name evidence="13" type="ORF">CIG21_02250</name>
</gene>
<keyword evidence="6 10" id="KW-0460">Magnesium</keyword>
<comment type="subcellular location">
    <subcellularLocation>
        <location evidence="10">Cytoplasm</location>
    </subcellularLocation>
</comment>
<evidence type="ECO:0000259" key="12">
    <source>
        <dbReference type="PROSITE" id="PS51462"/>
    </source>
</evidence>
<keyword evidence="7 10" id="KW-0464">Manganese</keyword>
<evidence type="ECO:0000256" key="10">
    <source>
        <dbReference type="HAMAP-Rule" id="MF_00202"/>
    </source>
</evidence>
<feature type="active site" evidence="10 11">
    <location>
        <position position="66"/>
    </location>
</feature>
<keyword evidence="4 10" id="KW-0963">Cytoplasm</keyword>
<comment type="caution">
    <text evidence="13">The sequence shown here is derived from an EMBL/GenBank/DDBJ whole genome shotgun (WGS) entry which is preliminary data.</text>
</comment>
<dbReference type="PIRSF" id="PIRSF018427">
    <property type="entry name" value="Isopntndiph_ism"/>
    <property type="match status" value="1"/>
</dbReference>